<dbReference type="KEGG" id="dfl:DFE_1527"/>
<comment type="similarity">
    <text evidence="1">Belongs to the diaminopimelate epimerase family.</text>
</comment>
<dbReference type="InterPro" id="IPR001653">
    <property type="entry name" value="DAP_epimerase_DapF"/>
</dbReference>
<dbReference type="Proteomes" id="UP000269883">
    <property type="component" value="Chromosome"/>
</dbReference>
<evidence type="ECO:0000256" key="2">
    <source>
        <dbReference type="ARBA" id="ARBA00023235"/>
    </source>
</evidence>
<dbReference type="Gene3D" id="3.10.310.10">
    <property type="entry name" value="Diaminopimelate Epimerase, Chain A, domain 1"/>
    <property type="match status" value="2"/>
</dbReference>
<reference evidence="3 4" key="1">
    <citation type="journal article" date="2018" name="Sci. Adv.">
        <title>Multi-heme cytochromes provide a pathway for survival in energy-limited environments.</title>
        <authorList>
            <person name="Deng X."/>
            <person name="Dohmae N."/>
            <person name="Nealson K.H."/>
            <person name="Hashimoto K."/>
            <person name="Okamoto A."/>
        </authorList>
    </citation>
    <scope>NUCLEOTIDE SEQUENCE [LARGE SCALE GENOMIC DNA]</scope>
    <source>
        <strain evidence="3 4">IS5</strain>
    </source>
</reference>
<dbReference type="SUPFAM" id="SSF54506">
    <property type="entry name" value="Diaminopimelate epimerase-like"/>
    <property type="match status" value="2"/>
</dbReference>
<dbReference type="AlphaFoldDB" id="A0A2Z6AYJ0"/>
<protein>
    <submittedName>
        <fullName evidence="3">Diaminopimelate epimerase</fullName>
    </submittedName>
</protein>
<dbReference type="GO" id="GO:0005829">
    <property type="term" value="C:cytosol"/>
    <property type="evidence" value="ECO:0007669"/>
    <property type="project" value="TreeGrafter"/>
</dbReference>
<dbReference type="GO" id="GO:0008837">
    <property type="term" value="F:diaminopimelate epimerase activity"/>
    <property type="evidence" value="ECO:0007669"/>
    <property type="project" value="InterPro"/>
</dbReference>
<keyword evidence="4" id="KW-1185">Reference proteome</keyword>
<evidence type="ECO:0000256" key="1">
    <source>
        <dbReference type="ARBA" id="ARBA00010219"/>
    </source>
</evidence>
<dbReference type="GO" id="GO:0009089">
    <property type="term" value="P:lysine biosynthetic process via diaminopimelate"/>
    <property type="evidence" value="ECO:0007669"/>
    <property type="project" value="InterPro"/>
</dbReference>
<dbReference type="OrthoDB" id="9805408at2"/>
<keyword evidence="2" id="KW-0413">Isomerase</keyword>
<sequence length="327" mass="35210">MSEECIELERWSVYGNDLLFLDALTEPAPAEAILPGLAKRALASSGSDSLILLQTCSRATLQAVNDVWSYWDKLPSAVPDAMVRIFEPDGSESLSCGNGLLSAASLLLERGVPLPAHVLTGLPSPCPWIVEVGTDRAGRAWLRSGTARRVPPSLADPASRTPVCSALDRFSGIFPGDIDDLRFPAELAGYLVLTGEPHLVVMASEWKDWIPETPTAVGRWLDALGRHLNLGDRVFFPKGVNIDLVLGGTPEDGVRYRCFERGVNRETGACGTGALAVAYAWKELSCEECDMVRVQPQGAGNGGYIVRWGDGGMRLCGTPRFLGRVTS</sequence>
<name>A0A2Z6AYJ0_9BACT</name>
<dbReference type="PANTHER" id="PTHR31689:SF0">
    <property type="entry name" value="DIAMINOPIMELATE EPIMERASE"/>
    <property type="match status" value="1"/>
</dbReference>
<evidence type="ECO:0000313" key="3">
    <source>
        <dbReference type="EMBL" id="BBD08253.1"/>
    </source>
</evidence>
<accession>A0A2Z6AYJ0</accession>
<dbReference type="EMBL" id="AP017378">
    <property type="protein sequence ID" value="BBD08253.1"/>
    <property type="molecule type" value="Genomic_DNA"/>
</dbReference>
<organism evidence="3 4">
    <name type="scientific">Desulfovibrio ferrophilus</name>
    <dbReference type="NCBI Taxonomy" id="241368"/>
    <lineage>
        <taxon>Bacteria</taxon>
        <taxon>Pseudomonadati</taxon>
        <taxon>Thermodesulfobacteriota</taxon>
        <taxon>Desulfovibrionia</taxon>
        <taxon>Desulfovibrionales</taxon>
        <taxon>Desulfovibrionaceae</taxon>
        <taxon>Desulfovibrio</taxon>
    </lineage>
</organism>
<evidence type="ECO:0000313" key="4">
    <source>
        <dbReference type="Proteomes" id="UP000269883"/>
    </source>
</evidence>
<dbReference type="PANTHER" id="PTHR31689">
    <property type="entry name" value="DIAMINOPIMELATE EPIMERASE, CHLOROPLASTIC"/>
    <property type="match status" value="1"/>
</dbReference>
<dbReference type="RefSeq" id="WP_126378197.1">
    <property type="nucleotide sequence ID" value="NZ_AP017378.1"/>
</dbReference>
<proteinExistence type="inferred from homology"/>
<gene>
    <name evidence="3" type="ORF">DFE_1527</name>
</gene>